<dbReference type="PRINTS" id="PR00081">
    <property type="entry name" value="GDHRDH"/>
</dbReference>
<proteinExistence type="inferred from homology"/>
<dbReference type="InterPro" id="IPR036291">
    <property type="entry name" value="NAD(P)-bd_dom_sf"/>
</dbReference>
<dbReference type="KEGG" id="fcy:FRACYDRAFT_261152"/>
<dbReference type="PANTHER" id="PTHR43963">
    <property type="entry name" value="CARBONYL REDUCTASE 1-RELATED"/>
    <property type="match status" value="1"/>
</dbReference>
<keyword evidence="6" id="KW-1185">Reference proteome</keyword>
<dbReference type="PRINTS" id="PR00080">
    <property type="entry name" value="SDRFAMILY"/>
</dbReference>
<dbReference type="GO" id="GO:0016491">
    <property type="term" value="F:oxidoreductase activity"/>
    <property type="evidence" value="ECO:0007669"/>
    <property type="project" value="UniProtKB-KW"/>
</dbReference>
<dbReference type="Gene3D" id="3.40.50.720">
    <property type="entry name" value="NAD(P)-binding Rossmann-like Domain"/>
    <property type="match status" value="1"/>
</dbReference>
<dbReference type="PANTHER" id="PTHR43963:SF6">
    <property type="entry name" value="CHAIN DEHYDROGENASE FAMILY PROTEIN, PUTATIVE (AFU_ORTHOLOGUE AFUA_3G15350)-RELATED"/>
    <property type="match status" value="1"/>
</dbReference>
<name>A0A1E7FDK8_9STRA</name>
<accession>A0A1E7FDK8</accession>
<dbReference type="Pfam" id="PF00106">
    <property type="entry name" value="adh_short"/>
    <property type="match status" value="2"/>
</dbReference>
<dbReference type="InterPro" id="IPR002347">
    <property type="entry name" value="SDR_fam"/>
</dbReference>
<protein>
    <submittedName>
        <fullName evidence="5">Carbonyl reductase 3</fullName>
    </submittedName>
</protein>
<comment type="similarity">
    <text evidence="1 4">Belongs to the short-chain dehydrogenases/reductases (SDR) family.</text>
</comment>
<organism evidence="5 6">
    <name type="scientific">Fragilariopsis cylindrus CCMP1102</name>
    <dbReference type="NCBI Taxonomy" id="635003"/>
    <lineage>
        <taxon>Eukaryota</taxon>
        <taxon>Sar</taxon>
        <taxon>Stramenopiles</taxon>
        <taxon>Ochrophyta</taxon>
        <taxon>Bacillariophyta</taxon>
        <taxon>Bacillariophyceae</taxon>
        <taxon>Bacillariophycidae</taxon>
        <taxon>Bacillariales</taxon>
        <taxon>Bacillariaceae</taxon>
        <taxon>Fragilariopsis</taxon>
    </lineage>
</organism>
<evidence type="ECO:0000313" key="5">
    <source>
        <dbReference type="EMBL" id="OEU16237.1"/>
    </source>
</evidence>
<keyword evidence="3" id="KW-0560">Oxidoreductase</keyword>
<dbReference type="SUPFAM" id="SSF51735">
    <property type="entry name" value="NAD(P)-binding Rossmann-fold domains"/>
    <property type="match status" value="1"/>
</dbReference>
<dbReference type="AlphaFoldDB" id="A0A1E7FDK8"/>
<dbReference type="OrthoDB" id="47007at2759"/>
<evidence type="ECO:0000256" key="1">
    <source>
        <dbReference type="ARBA" id="ARBA00006484"/>
    </source>
</evidence>
<evidence type="ECO:0000256" key="3">
    <source>
        <dbReference type="ARBA" id="ARBA00023002"/>
    </source>
</evidence>
<dbReference type="EMBL" id="KV784358">
    <property type="protein sequence ID" value="OEU16237.1"/>
    <property type="molecule type" value="Genomic_DNA"/>
</dbReference>
<sequence length="276" mass="30083">MVPLTRVAVITGANKGIGYFIALQLAVSGLFTDVIIGCRDSSRGAIASEEIQQKISIGSSSSTKMHSLPLIIGNVQSHTDFCERLEQEFGSASVLVNNAGFAYKGSDPTPFNEQTKKTFETNYYGLVDFTEKMIPLLKKGKDPRIVNVASMAGKLKQLSSELQTKYTDEQLTIEQLNSLMKSFEKDVHDGVHRQNGWSSSNYGMSKLGVIAATKVFAREEPSISVNSCCPGYCDTDMTSNMGRRSPDDGAKNAVIPATMKNPPTGEHFADFDVSTW</sequence>
<gene>
    <name evidence="5" type="ORF">FRACYDRAFT_261152</name>
</gene>
<reference evidence="5 6" key="1">
    <citation type="submission" date="2016-09" db="EMBL/GenBank/DDBJ databases">
        <title>Extensive genetic diversity and differential bi-allelic expression allows diatom success in the polar Southern Ocean.</title>
        <authorList>
            <consortium name="DOE Joint Genome Institute"/>
            <person name="Mock T."/>
            <person name="Otillar R.P."/>
            <person name="Strauss J."/>
            <person name="Dupont C."/>
            <person name="Frickenhaus S."/>
            <person name="Maumus F."/>
            <person name="Mcmullan M."/>
            <person name="Sanges R."/>
            <person name="Schmutz J."/>
            <person name="Toseland A."/>
            <person name="Valas R."/>
            <person name="Veluchamy A."/>
            <person name="Ward B.J."/>
            <person name="Allen A."/>
            <person name="Barry K."/>
            <person name="Falciatore A."/>
            <person name="Ferrante M."/>
            <person name="Fortunato A.E."/>
            <person name="Gloeckner G."/>
            <person name="Gruber A."/>
            <person name="Hipkin R."/>
            <person name="Janech M."/>
            <person name="Kroth P."/>
            <person name="Leese F."/>
            <person name="Lindquist E."/>
            <person name="Lyon B.R."/>
            <person name="Martin J."/>
            <person name="Mayer C."/>
            <person name="Parker M."/>
            <person name="Quesneville H."/>
            <person name="Raymond J."/>
            <person name="Uhlig C."/>
            <person name="Valentin K.U."/>
            <person name="Worden A.Z."/>
            <person name="Armbrust E.V."/>
            <person name="Bowler C."/>
            <person name="Green B."/>
            <person name="Moulton V."/>
            <person name="Van Oosterhout C."/>
            <person name="Grigoriev I."/>
        </authorList>
    </citation>
    <scope>NUCLEOTIDE SEQUENCE [LARGE SCALE GENOMIC DNA]</scope>
    <source>
        <strain evidence="5 6">CCMP1102</strain>
    </source>
</reference>
<evidence type="ECO:0000256" key="4">
    <source>
        <dbReference type="RuleBase" id="RU000363"/>
    </source>
</evidence>
<evidence type="ECO:0000313" key="6">
    <source>
        <dbReference type="Proteomes" id="UP000095751"/>
    </source>
</evidence>
<evidence type="ECO:0000256" key="2">
    <source>
        <dbReference type="ARBA" id="ARBA00022857"/>
    </source>
</evidence>
<dbReference type="Proteomes" id="UP000095751">
    <property type="component" value="Unassembled WGS sequence"/>
</dbReference>
<dbReference type="InParanoid" id="A0A1E7FDK8"/>
<keyword evidence="2" id="KW-0521">NADP</keyword>